<dbReference type="InterPro" id="IPR014710">
    <property type="entry name" value="RmlC-like_jellyroll"/>
</dbReference>
<dbReference type="InterPro" id="IPR011051">
    <property type="entry name" value="RmlC_Cupin_sf"/>
</dbReference>
<dbReference type="EMBL" id="ADLE01000008">
    <property type="protein sequence ID" value="EJZ64612.1"/>
    <property type="molecule type" value="Genomic_DNA"/>
</dbReference>
<evidence type="ECO:0000313" key="8">
    <source>
        <dbReference type="EMBL" id="EJZ64612.1"/>
    </source>
</evidence>
<dbReference type="GO" id="GO:0006094">
    <property type="term" value="P:gluconeogenesis"/>
    <property type="evidence" value="ECO:0007669"/>
    <property type="project" value="UniProtKB-KW"/>
</dbReference>
<dbReference type="OrthoDB" id="5592106at2"/>
<dbReference type="GeneID" id="77848386"/>
<comment type="pathway">
    <text evidence="1">Carbohydrate degradation; glycolysis; D-glyceraldehyde 3-phosphate and glycerone phosphate from D-glucose: step 2/4.</text>
</comment>
<evidence type="ECO:0000256" key="6">
    <source>
        <dbReference type="ARBA" id="ARBA00029321"/>
    </source>
</evidence>
<comment type="similarity">
    <text evidence="2">Belongs to the archaeal-type GPI family.</text>
</comment>
<dbReference type="EC" id="5.3.1.9" evidence="3"/>
<dbReference type="CDD" id="cd02218">
    <property type="entry name" value="cupin_PGI"/>
    <property type="match status" value="1"/>
</dbReference>
<comment type="catalytic activity">
    <reaction evidence="6">
        <text>alpha-D-glucose 6-phosphate = beta-D-fructose 6-phosphate</text>
        <dbReference type="Rhea" id="RHEA:11816"/>
        <dbReference type="ChEBI" id="CHEBI:57634"/>
        <dbReference type="ChEBI" id="CHEBI:58225"/>
        <dbReference type="EC" id="5.3.1.9"/>
    </reaction>
</comment>
<dbReference type="Pfam" id="PF06560">
    <property type="entry name" value="GPI"/>
    <property type="match status" value="1"/>
</dbReference>
<dbReference type="InterPro" id="IPR010551">
    <property type="entry name" value="G6P_isomerase_prok"/>
</dbReference>
<sequence length="187" mass="21001">MENMEIVFPRLFFAGNRLLGERVENVSRTLGDLRGIFADVDAFSRMPQNILAYEVSSFLPEQEGTPGGLYFGITYLHPGKVGNEYFMTKGHFHANIDRAEFYWGLEGEGMLILMDQLRRVWAERVFPGSLHYIPGGVAHRMANTGNTLFSFAACWPSDAGHNYREIADHGFAARLLEVDGKPQLIGV</sequence>
<feature type="domain" description="Glucose-6-phosphate isomerase prokaryote" evidence="7">
    <location>
        <begin position="28"/>
        <end position="176"/>
    </location>
</feature>
<reference evidence="8 9" key="1">
    <citation type="submission" date="2012-08" db="EMBL/GenBank/DDBJ databases">
        <title>The Genome Sequence of Barnesiella intestinihominis YIT 11860.</title>
        <authorList>
            <consortium name="The Broad Institute Genome Sequencing Platform"/>
            <person name="Earl A."/>
            <person name="Ward D."/>
            <person name="Feldgarden M."/>
            <person name="Gevers D."/>
            <person name="Morotomi M."/>
            <person name="Walker B."/>
            <person name="Young S.K."/>
            <person name="Zeng Q."/>
            <person name="Gargeya S."/>
            <person name="Fitzgerald M."/>
            <person name="Haas B."/>
            <person name="Abouelleil A."/>
            <person name="Alvarado L."/>
            <person name="Arachchi H.M."/>
            <person name="Berlin A.M."/>
            <person name="Chapman S.B."/>
            <person name="Goldberg J."/>
            <person name="Griggs A."/>
            <person name="Gujja S."/>
            <person name="Hansen M."/>
            <person name="Howarth C."/>
            <person name="Imamovic A."/>
            <person name="Larimer J."/>
            <person name="McCowen C."/>
            <person name="Montmayeur A."/>
            <person name="Murphy C."/>
            <person name="Neiman D."/>
            <person name="Pearson M."/>
            <person name="Priest M."/>
            <person name="Roberts A."/>
            <person name="Saif S."/>
            <person name="Shea T."/>
            <person name="Sisk P."/>
            <person name="Sykes S."/>
            <person name="Wortman J."/>
            <person name="Nusbaum C."/>
            <person name="Birren B."/>
        </authorList>
    </citation>
    <scope>NUCLEOTIDE SEQUENCE [LARGE SCALE GENOMIC DNA]</scope>
    <source>
        <strain evidence="8 9">YIT 11860</strain>
    </source>
</reference>
<evidence type="ECO:0000256" key="5">
    <source>
        <dbReference type="ARBA" id="ARBA00023152"/>
    </source>
</evidence>
<dbReference type="PATRIC" id="fig|742726.3.peg.1162"/>
<keyword evidence="9" id="KW-1185">Reference proteome</keyword>
<evidence type="ECO:0000256" key="1">
    <source>
        <dbReference type="ARBA" id="ARBA00004926"/>
    </source>
</evidence>
<keyword evidence="5" id="KW-0324">Glycolysis</keyword>
<protein>
    <recommendedName>
        <fullName evidence="3">glucose-6-phosphate isomerase</fullName>
        <ecNumber evidence="3">5.3.1.9</ecNumber>
    </recommendedName>
</protein>
<dbReference type="GO" id="GO:0004347">
    <property type="term" value="F:glucose-6-phosphate isomerase activity"/>
    <property type="evidence" value="ECO:0007669"/>
    <property type="project" value="UniProtKB-EC"/>
</dbReference>
<evidence type="ECO:0000259" key="7">
    <source>
        <dbReference type="Pfam" id="PF06560"/>
    </source>
</evidence>
<evidence type="ECO:0000256" key="4">
    <source>
        <dbReference type="ARBA" id="ARBA00022432"/>
    </source>
</evidence>
<dbReference type="UniPathway" id="UPA00109">
    <property type="reaction ID" value="UER00181"/>
</dbReference>
<accession>K0WZQ9</accession>
<dbReference type="AlphaFoldDB" id="K0WZQ9"/>
<comment type="caution">
    <text evidence="8">The sequence shown here is derived from an EMBL/GenBank/DDBJ whole genome shotgun (WGS) entry which is preliminary data.</text>
</comment>
<evidence type="ECO:0000256" key="2">
    <source>
        <dbReference type="ARBA" id="ARBA00006542"/>
    </source>
</evidence>
<evidence type="ECO:0000313" key="9">
    <source>
        <dbReference type="Proteomes" id="UP000006044"/>
    </source>
</evidence>
<gene>
    <name evidence="8" type="ORF">HMPREF9448_01092</name>
</gene>
<dbReference type="SUPFAM" id="SSF51182">
    <property type="entry name" value="RmlC-like cupins"/>
    <property type="match status" value="1"/>
</dbReference>
<dbReference type="RefSeq" id="WP_008861580.1">
    <property type="nucleotide sequence ID" value="NZ_JH815204.1"/>
</dbReference>
<dbReference type="eggNOG" id="COG2140">
    <property type="taxonomic scope" value="Bacteria"/>
</dbReference>
<dbReference type="GO" id="GO:0006096">
    <property type="term" value="P:glycolytic process"/>
    <property type="evidence" value="ECO:0007669"/>
    <property type="project" value="UniProtKB-UniPathway"/>
</dbReference>
<dbReference type="Proteomes" id="UP000006044">
    <property type="component" value="Unassembled WGS sequence"/>
</dbReference>
<evidence type="ECO:0000256" key="3">
    <source>
        <dbReference type="ARBA" id="ARBA00011952"/>
    </source>
</evidence>
<dbReference type="STRING" id="742726.HMPREF9448_01092"/>
<dbReference type="HOGENOM" id="CLU_105797_0_0_10"/>
<organism evidence="8 9">
    <name type="scientific">Barnesiella intestinihominis YIT 11860</name>
    <dbReference type="NCBI Taxonomy" id="742726"/>
    <lineage>
        <taxon>Bacteria</taxon>
        <taxon>Pseudomonadati</taxon>
        <taxon>Bacteroidota</taxon>
        <taxon>Bacteroidia</taxon>
        <taxon>Bacteroidales</taxon>
        <taxon>Barnesiellaceae</taxon>
        <taxon>Barnesiella</taxon>
    </lineage>
</organism>
<dbReference type="GO" id="GO:0005737">
    <property type="term" value="C:cytoplasm"/>
    <property type="evidence" value="ECO:0007669"/>
    <property type="project" value="InterPro"/>
</dbReference>
<keyword evidence="4" id="KW-0312">Gluconeogenesis</keyword>
<dbReference type="Gene3D" id="2.60.120.10">
    <property type="entry name" value="Jelly Rolls"/>
    <property type="match status" value="1"/>
</dbReference>
<name>K0WZQ9_9BACT</name>
<proteinExistence type="inferred from homology"/>